<dbReference type="InParanoid" id="A0A066VAX7"/>
<keyword evidence="4" id="KW-1185">Reference proteome</keyword>
<evidence type="ECO:0000313" key="4">
    <source>
        <dbReference type="Proteomes" id="UP000027361"/>
    </source>
</evidence>
<sequence>MDVTALRPSVVSILRQSDLNKISAKAVRLKLIQDPIYSVQIPAGADLNGRDKEAINELIKECFESINDEVNRSRHAGGIALPGTGGVPGGLPQGYPAHNAPAPASNTAVAASSSKKKRSKAQVNDEIDSDEDAGVSKKKAKKRKTTGEKTKRAANPNNPFNMPLILDAVLADVCGVEELARPQIVKKIWEHIKGNQLQDPQNGRRILCDAKLKKLFGKDDIDSFEMAKHISAHVTKKPAAPAATPAEG</sequence>
<reference evidence="3 4" key="1">
    <citation type="submission" date="2014-05" db="EMBL/GenBank/DDBJ databases">
        <title>Draft genome sequence of a rare smut relative, Tilletiaria anomala UBC 951.</title>
        <authorList>
            <consortium name="DOE Joint Genome Institute"/>
            <person name="Toome M."/>
            <person name="Kuo A."/>
            <person name="Henrissat B."/>
            <person name="Lipzen A."/>
            <person name="Tritt A."/>
            <person name="Yoshinaga Y."/>
            <person name="Zane M."/>
            <person name="Barry K."/>
            <person name="Grigoriev I.V."/>
            <person name="Spatafora J.W."/>
            <person name="Aimea M.C."/>
        </authorList>
    </citation>
    <scope>NUCLEOTIDE SEQUENCE [LARGE SCALE GENOMIC DNA]</scope>
    <source>
        <strain evidence="3 4">UBC 951</strain>
    </source>
</reference>
<proteinExistence type="predicted"/>
<feature type="compositionally biased region" description="Low complexity" evidence="1">
    <location>
        <begin position="93"/>
        <end position="113"/>
    </location>
</feature>
<accession>A0A066VAX7</accession>
<dbReference type="OMA" id="NALIMHC"/>
<feature type="region of interest" description="Disordered" evidence="1">
    <location>
        <begin position="81"/>
        <end position="156"/>
    </location>
</feature>
<feature type="domain" description="DM2" evidence="2">
    <location>
        <begin position="159"/>
        <end position="236"/>
    </location>
</feature>
<dbReference type="InterPro" id="IPR019835">
    <property type="entry name" value="SWIB_domain"/>
</dbReference>
<dbReference type="STRING" id="1037660.A0A066VAX7"/>
<dbReference type="SMART" id="SM00151">
    <property type="entry name" value="SWIB"/>
    <property type="match status" value="1"/>
</dbReference>
<dbReference type="PANTHER" id="PTHR13844">
    <property type="entry name" value="SWI/SNF-RELATED MATRIX-ASSOCIATED ACTIN-DEPENDENT REGULATOR OF CHROMATIN SUBFAMILY D"/>
    <property type="match status" value="1"/>
</dbReference>
<dbReference type="Proteomes" id="UP000027361">
    <property type="component" value="Unassembled WGS sequence"/>
</dbReference>
<organism evidence="3 4">
    <name type="scientific">Tilletiaria anomala (strain ATCC 24038 / CBS 436.72 / UBC 951)</name>
    <dbReference type="NCBI Taxonomy" id="1037660"/>
    <lineage>
        <taxon>Eukaryota</taxon>
        <taxon>Fungi</taxon>
        <taxon>Dikarya</taxon>
        <taxon>Basidiomycota</taxon>
        <taxon>Ustilaginomycotina</taxon>
        <taxon>Exobasidiomycetes</taxon>
        <taxon>Georgefischeriales</taxon>
        <taxon>Tilletiariaceae</taxon>
        <taxon>Tilletiaria</taxon>
    </lineage>
</organism>
<dbReference type="Gene3D" id="1.10.245.10">
    <property type="entry name" value="SWIB/MDM2 domain"/>
    <property type="match status" value="1"/>
</dbReference>
<dbReference type="HOGENOM" id="CLU_046065_1_1_1"/>
<dbReference type="PROSITE" id="PS51925">
    <property type="entry name" value="SWIB_MDM2"/>
    <property type="match status" value="1"/>
</dbReference>
<dbReference type="CDD" id="cd10567">
    <property type="entry name" value="SWIB-MDM2_like"/>
    <property type="match status" value="1"/>
</dbReference>
<dbReference type="SUPFAM" id="SSF47592">
    <property type="entry name" value="SWIB/MDM2 domain"/>
    <property type="match status" value="1"/>
</dbReference>
<dbReference type="InterPro" id="IPR003121">
    <property type="entry name" value="SWIB_MDM2_domain"/>
</dbReference>
<dbReference type="RefSeq" id="XP_013240772.1">
    <property type="nucleotide sequence ID" value="XM_013385318.1"/>
</dbReference>
<dbReference type="AlphaFoldDB" id="A0A066VAX7"/>
<feature type="compositionally biased region" description="Gly residues" evidence="1">
    <location>
        <begin position="83"/>
        <end position="92"/>
    </location>
</feature>
<dbReference type="EMBL" id="JMSN01000115">
    <property type="protein sequence ID" value="KDN38636.1"/>
    <property type="molecule type" value="Genomic_DNA"/>
</dbReference>
<evidence type="ECO:0000259" key="2">
    <source>
        <dbReference type="PROSITE" id="PS51925"/>
    </source>
</evidence>
<dbReference type="OrthoDB" id="10251073at2759"/>
<evidence type="ECO:0000256" key="1">
    <source>
        <dbReference type="SAM" id="MobiDB-lite"/>
    </source>
</evidence>
<protein>
    <submittedName>
        <fullName evidence="3">SWIB-domain-containing protein</fullName>
    </submittedName>
</protein>
<dbReference type="Pfam" id="PF02201">
    <property type="entry name" value="SWIB"/>
    <property type="match status" value="1"/>
</dbReference>
<name>A0A066VAX7_TILAU</name>
<comment type="caution">
    <text evidence="3">The sequence shown here is derived from an EMBL/GenBank/DDBJ whole genome shotgun (WGS) entry which is preliminary data.</text>
</comment>
<evidence type="ECO:0000313" key="3">
    <source>
        <dbReference type="EMBL" id="KDN38636.1"/>
    </source>
</evidence>
<dbReference type="GeneID" id="25262123"/>
<dbReference type="InterPro" id="IPR036885">
    <property type="entry name" value="SWIB_MDM2_dom_sf"/>
</dbReference>
<gene>
    <name evidence="3" type="ORF">K437DRAFT_21533</name>
</gene>